<dbReference type="RefSeq" id="WP_306977409.1">
    <property type="nucleotide sequence ID" value="NZ_JAUSTQ010000010.1"/>
</dbReference>
<dbReference type="InterPro" id="IPR001279">
    <property type="entry name" value="Metallo-B-lactamas"/>
</dbReference>
<dbReference type="InterPro" id="IPR036866">
    <property type="entry name" value="RibonucZ/Hydroxyglut_hydro"/>
</dbReference>
<organism evidence="2 3">
    <name type="scientific">Alkalibacillus salilacus</name>
    <dbReference type="NCBI Taxonomy" id="284582"/>
    <lineage>
        <taxon>Bacteria</taxon>
        <taxon>Bacillati</taxon>
        <taxon>Bacillota</taxon>
        <taxon>Bacilli</taxon>
        <taxon>Bacillales</taxon>
        <taxon>Bacillaceae</taxon>
        <taxon>Alkalibacillus</taxon>
    </lineage>
</organism>
<dbReference type="PANTHER" id="PTHR42951">
    <property type="entry name" value="METALLO-BETA-LACTAMASE DOMAIN-CONTAINING"/>
    <property type="match status" value="1"/>
</dbReference>
<proteinExistence type="predicted"/>
<dbReference type="SUPFAM" id="SSF56281">
    <property type="entry name" value="Metallo-hydrolase/oxidoreductase"/>
    <property type="match status" value="1"/>
</dbReference>
<reference evidence="2 3" key="1">
    <citation type="submission" date="2023-07" db="EMBL/GenBank/DDBJ databases">
        <title>Genomic Encyclopedia of Type Strains, Phase IV (KMG-IV): sequencing the most valuable type-strain genomes for metagenomic binning, comparative biology and taxonomic classification.</title>
        <authorList>
            <person name="Goeker M."/>
        </authorList>
    </citation>
    <scope>NUCLEOTIDE SEQUENCE [LARGE SCALE GENOMIC DNA]</scope>
    <source>
        <strain evidence="2 3">DSM 16460</strain>
    </source>
</reference>
<dbReference type="SMART" id="SM00849">
    <property type="entry name" value="Lactamase_B"/>
    <property type="match status" value="1"/>
</dbReference>
<accession>A0ABT9VH40</accession>
<protein>
    <submittedName>
        <fullName evidence="2">Glyoxylase-like metal-dependent hydrolase (Beta-lactamase superfamily II)</fullName>
    </submittedName>
</protein>
<dbReference type="PANTHER" id="PTHR42951:SF14">
    <property type="entry name" value="METALLO-BETA-LACTAMASE SUPERFAMILY PROTEIN"/>
    <property type="match status" value="1"/>
</dbReference>
<keyword evidence="3" id="KW-1185">Reference proteome</keyword>
<evidence type="ECO:0000313" key="3">
    <source>
        <dbReference type="Proteomes" id="UP001224359"/>
    </source>
</evidence>
<dbReference type="CDD" id="cd07743">
    <property type="entry name" value="metallo-hydrolase-like_MBL-fold"/>
    <property type="match status" value="1"/>
</dbReference>
<dbReference type="Gene3D" id="3.60.15.10">
    <property type="entry name" value="Ribonuclease Z/Hydroxyacylglutathione hydrolase-like"/>
    <property type="match status" value="1"/>
</dbReference>
<gene>
    <name evidence="2" type="ORF">J2S77_002276</name>
</gene>
<dbReference type="Proteomes" id="UP001224359">
    <property type="component" value="Unassembled WGS sequence"/>
</dbReference>
<feature type="domain" description="Metallo-beta-lactamase" evidence="1">
    <location>
        <begin position="16"/>
        <end position="205"/>
    </location>
</feature>
<name>A0ABT9VH40_9BACI</name>
<comment type="caution">
    <text evidence="2">The sequence shown here is derived from an EMBL/GenBank/DDBJ whole genome shotgun (WGS) entry which is preliminary data.</text>
</comment>
<evidence type="ECO:0000313" key="2">
    <source>
        <dbReference type="EMBL" id="MDQ0160273.1"/>
    </source>
</evidence>
<sequence length="299" mass="33593">MKMTQINEHCYYSQSSVNVGYVHEGDQGLLIDAGIDASAIRKVVRQLDEQGLPVTHLFITHAHADHFGGASYLHKHYNVKIIAPPLEASIMQHPILEPMYLFQGTTPPDEIRNKFLEGPPIDVDLIVDEGRHTIDGIELDCILTPGHSYHQLAVATHDVLFAADSYFGEKELHKHKIPFLTCAHDTIHSLEKLKTTNYSGAIPGHGKFEEDYHDTLEANIAYHRSVLKALYEMVRISPHGLSLEDVVSYMCARFNVNAEQLSQYLLFRTAVGGYVKALMDDGDLHCEIENYRIMVKASS</sequence>
<dbReference type="InterPro" id="IPR050855">
    <property type="entry name" value="NDM-1-like"/>
</dbReference>
<dbReference type="EMBL" id="JAUSTQ010000010">
    <property type="protein sequence ID" value="MDQ0160273.1"/>
    <property type="molecule type" value="Genomic_DNA"/>
</dbReference>
<evidence type="ECO:0000259" key="1">
    <source>
        <dbReference type="SMART" id="SM00849"/>
    </source>
</evidence>
<dbReference type="Pfam" id="PF00753">
    <property type="entry name" value="Lactamase_B"/>
    <property type="match status" value="1"/>
</dbReference>